<dbReference type="Gene3D" id="3.30.420.40">
    <property type="match status" value="2"/>
</dbReference>
<evidence type="ECO:0000313" key="2">
    <source>
        <dbReference type="EMBL" id="GAA4719170.1"/>
    </source>
</evidence>
<comment type="similarity">
    <text evidence="1">Belongs to the ROK (NagC/XylR) family.</text>
</comment>
<dbReference type="PANTHER" id="PTHR18964:SF149">
    <property type="entry name" value="BIFUNCTIONAL UDP-N-ACETYLGLUCOSAMINE 2-EPIMERASE_N-ACETYLMANNOSAMINE KINASE"/>
    <property type="match status" value="1"/>
</dbReference>
<accession>A0ABP8Y0K6</accession>
<reference evidence="3" key="1">
    <citation type="journal article" date="2019" name="Int. J. Syst. Evol. Microbiol.">
        <title>The Global Catalogue of Microorganisms (GCM) 10K type strain sequencing project: providing services to taxonomists for standard genome sequencing and annotation.</title>
        <authorList>
            <consortium name="The Broad Institute Genomics Platform"/>
            <consortium name="The Broad Institute Genome Sequencing Center for Infectious Disease"/>
            <person name="Wu L."/>
            <person name="Ma J."/>
        </authorList>
    </citation>
    <scope>NUCLEOTIDE SEQUENCE [LARGE SCALE GENOMIC DNA]</scope>
    <source>
        <strain evidence="3">JCM 18961</strain>
    </source>
</reference>
<dbReference type="PANTHER" id="PTHR18964">
    <property type="entry name" value="ROK (REPRESSOR, ORF, KINASE) FAMILY"/>
    <property type="match status" value="1"/>
</dbReference>
<dbReference type="SUPFAM" id="SSF53067">
    <property type="entry name" value="Actin-like ATPase domain"/>
    <property type="match status" value="1"/>
</dbReference>
<organism evidence="2 3">
    <name type="scientific">Pedococcus ginsenosidimutans</name>
    <dbReference type="NCBI Taxonomy" id="490570"/>
    <lineage>
        <taxon>Bacteria</taxon>
        <taxon>Bacillati</taxon>
        <taxon>Actinomycetota</taxon>
        <taxon>Actinomycetes</taxon>
        <taxon>Micrococcales</taxon>
        <taxon>Intrasporangiaceae</taxon>
        <taxon>Pedococcus</taxon>
    </lineage>
</organism>
<sequence>MGPQAGATDLVAAVDVGGTRTKAALVARGGREVVSATVPTPAGCALPGVLVQHLERVVRDLLTADAGSHHVVACGVVVPGLVDDKQGVARWSANLGWRDLPVGAPLSGQLGLPVALGHDVRAGLVAEARLGAARDDRHVLFVPVGTGIAGALMVDGHVLLADGYAGELGHVVVDPTGPECGCGARGCLEAIASAAAVERAYASSTLPAPDGAGRASAERVASLVEAGDVAAQAVWDVAVEALARAVTMAVTLTGVDLVLVGGGLAQSGETLLGPLRTAVRDRLTFQRMPRVERPLLGDRAGCLGAACLAWDLV</sequence>
<dbReference type="InterPro" id="IPR043129">
    <property type="entry name" value="ATPase_NBD"/>
</dbReference>
<protein>
    <submittedName>
        <fullName evidence="2">ROK family protein</fullName>
    </submittedName>
</protein>
<evidence type="ECO:0000256" key="1">
    <source>
        <dbReference type="ARBA" id="ARBA00006479"/>
    </source>
</evidence>
<dbReference type="EMBL" id="BAABLO010000004">
    <property type="protein sequence ID" value="GAA4719170.1"/>
    <property type="molecule type" value="Genomic_DNA"/>
</dbReference>
<name>A0ABP8Y0K6_9MICO</name>
<dbReference type="Pfam" id="PF00480">
    <property type="entry name" value="ROK"/>
    <property type="match status" value="1"/>
</dbReference>
<comment type="caution">
    <text evidence="2">The sequence shown here is derived from an EMBL/GenBank/DDBJ whole genome shotgun (WGS) entry which is preliminary data.</text>
</comment>
<dbReference type="Proteomes" id="UP001500556">
    <property type="component" value="Unassembled WGS sequence"/>
</dbReference>
<keyword evidence="3" id="KW-1185">Reference proteome</keyword>
<gene>
    <name evidence="2" type="ORF">GCM10025782_15580</name>
</gene>
<proteinExistence type="inferred from homology"/>
<dbReference type="RefSeq" id="WP_345502306.1">
    <property type="nucleotide sequence ID" value="NZ_BAABLO010000004.1"/>
</dbReference>
<evidence type="ECO:0000313" key="3">
    <source>
        <dbReference type="Proteomes" id="UP001500556"/>
    </source>
</evidence>
<dbReference type="InterPro" id="IPR000600">
    <property type="entry name" value="ROK"/>
</dbReference>